<protein>
    <submittedName>
        <fullName evidence="1">Uncharacterized protein</fullName>
    </submittedName>
</protein>
<gene>
    <name evidence="1" type="ORF">KIN20_008054</name>
</gene>
<organism evidence="1 2">
    <name type="scientific">Parelaphostrongylus tenuis</name>
    <name type="common">Meningeal worm</name>
    <dbReference type="NCBI Taxonomy" id="148309"/>
    <lineage>
        <taxon>Eukaryota</taxon>
        <taxon>Metazoa</taxon>
        <taxon>Ecdysozoa</taxon>
        <taxon>Nematoda</taxon>
        <taxon>Chromadorea</taxon>
        <taxon>Rhabditida</taxon>
        <taxon>Rhabditina</taxon>
        <taxon>Rhabditomorpha</taxon>
        <taxon>Strongyloidea</taxon>
        <taxon>Metastrongylidae</taxon>
        <taxon>Parelaphostrongylus</taxon>
    </lineage>
</organism>
<sequence>MPKEKVAMMEIRVAAGNSQESDSRDEAEAQRLTPAQWVVGRVRGHDYAPFSMSVSVVFRAKHFLMPGSWIL</sequence>
<reference evidence="1" key="1">
    <citation type="submission" date="2021-06" db="EMBL/GenBank/DDBJ databases">
        <title>Parelaphostrongylus tenuis whole genome reference sequence.</title>
        <authorList>
            <person name="Garwood T.J."/>
            <person name="Larsen P.A."/>
            <person name="Fountain-Jones N.M."/>
            <person name="Garbe J.R."/>
            <person name="Macchietto M.G."/>
            <person name="Kania S.A."/>
            <person name="Gerhold R.W."/>
            <person name="Richards J.E."/>
            <person name="Wolf T.M."/>
        </authorList>
    </citation>
    <scope>NUCLEOTIDE SEQUENCE</scope>
    <source>
        <strain evidence="1">MNPRO001-30</strain>
        <tissue evidence="1">Meninges</tissue>
    </source>
</reference>
<evidence type="ECO:0000313" key="2">
    <source>
        <dbReference type="Proteomes" id="UP001196413"/>
    </source>
</evidence>
<keyword evidence="2" id="KW-1185">Reference proteome</keyword>
<dbReference type="Proteomes" id="UP001196413">
    <property type="component" value="Unassembled WGS sequence"/>
</dbReference>
<accession>A0AAD5M470</accession>
<proteinExistence type="predicted"/>
<evidence type="ECO:0000313" key="1">
    <source>
        <dbReference type="EMBL" id="KAJ1351887.1"/>
    </source>
</evidence>
<dbReference type="AlphaFoldDB" id="A0AAD5M470"/>
<dbReference type="EMBL" id="JAHQIW010001246">
    <property type="protein sequence ID" value="KAJ1351887.1"/>
    <property type="molecule type" value="Genomic_DNA"/>
</dbReference>
<name>A0AAD5M470_PARTN</name>
<comment type="caution">
    <text evidence="1">The sequence shown here is derived from an EMBL/GenBank/DDBJ whole genome shotgun (WGS) entry which is preliminary data.</text>
</comment>